<feature type="compositionally biased region" description="Basic and acidic residues" evidence="11">
    <location>
        <begin position="8"/>
        <end position="28"/>
    </location>
</feature>
<feature type="compositionally biased region" description="Low complexity" evidence="11">
    <location>
        <begin position="124"/>
        <end position="138"/>
    </location>
</feature>
<keyword evidence="3" id="KW-0808">Transferase</keyword>
<comment type="caution">
    <text evidence="13">The sequence shown here is derived from an EMBL/GenBank/DDBJ whole genome shotgun (WGS) entry which is preliminary data.</text>
</comment>
<feature type="region of interest" description="Disordered" evidence="11">
    <location>
        <begin position="1"/>
        <end position="64"/>
    </location>
</feature>
<evidence type="ECO:0000256" key="9">
    <source>
        <dbReference type="ARBA" id="ARBA00049280"/>
    </source>
</evidence>
<evidence type="ECO:0000256" key="5">
    <source>
        <dbReference type="ARBA" id="ARBA00022777"/>
    </source>
</evidence>
<feature type="compositionally biased region" description="Basic and acidic residues" evidence="11">
    <location>
        <begin position="602"/>
        <end position="612"/>
    </location>
</feature>
<gene>
    <name evidence="13" type="ORF">CVT24_004051</name>
</gene>
<dbReference type="PROSITE" id="PS50011">
    <property type="entry name" value="PROTEIN_KINASE_DOM"/>
    <property type="match status" value="1"/>
</dbReference>
<evidence type="ECO:0000256" key="1">
    <source>
        <dbReference type="ARBA" id="ARBA00006485"/>
    </source>
</evidence>
<feature type="compositionally biased region" description="Polar residues" evidence="11">
    <location>
        <begin position="287"/>
        <end position="302"/>
    </location>
</feature>
<dbReference type="SMART" id="SM00220">
    <property type="entry name" value="S_TKc"/>
    <property type="match status" value="1"/>
</dbReference>
<dbReference type="PROSITE" id="PS00107">
    <property type="entry name" value="PROTEIN_KINASE_ATP"/>
    <property type="match status" value="1"/>
</dbReference>
<dbReference type="InterPro" id="IPR000719">
    <property type="entry name" value="Prot_kinase_dom"/>
</dbReference>
<accession>A0A409Y6C3</accession>
<evidence type="ECO:0000256" key="7">
    <source>
        <dbReference type="ARBA" id="ARBA00047811"/>
    </source>
</evidence>
<feature type="compositionally biased region" description="Low complexity" evidence="11">
    <location>
        <begin position="310"/>
        <end position="324"/>
    </location>
</feature>
<dbReference type="InParanoid" id="A0A409Y6C3"/>
<dbReference type="InterPro" id="IPR017441">
    <property type="entry name" value="Protein_kinase_ATP_BS"/>
</dbReference>
<dbReference type="Gene3D" id="1.10.510.10">
    <property type="entry name" value="Transferase(Phosphotransferase) domain 1"/>
    <property type="match status" value="1"/>
</dbReference>
<feature type="compositionally biased region" description="Polar residues" evidence="11">
    <location>
        <begin position="105"/>
        <end position="116"/>
    </location>
</feature>
<dbReference type="CDD" id="cd07840">
    <property type="entry name" value="STKc_CDK9_like"/>
    <property type="match status" value="1"/>
</dbReference>
<feature type="domain" description="Protein kinase" evidence="12">
    <location>
        <begin position="695"/>
        <end position="979"/>
    </location>
</feature>
<dbReference type="AlphaFoldDB" id="A0A409Y6C3"/>
<feature type="compositionally biased region" description="Low complexity" evidence="11">
    <location>
        <begin position="388"/>
        <end position="397"/>
    </location>
</feature>
<feature type="compositionally biased region" description="Basic residues" evidence="11">
    <location>
        <begin position="258"/>
        <end position="270"/>
    </location>
</feature>
<keyword evidence="4 10" id="KW-0547">Nucleotide-binding</keyword>
<evidence type="ECO:0000313" key="14">
    <source>
        <dbReference type="Proteomes" id="UP000284842"/>
    </source>
</evidence>
<dbReference type="InterPro" id="IPR050108">
    <property type="entry name" value="CDK"/>
</dbReference>
<evidence type="ECO:0000256" key="3">
    <source>
        <dbReference type="ARBA" id="ARBA00022679"/>
    </source>
</evidence>
<name>A0A409Y6C3_9AGAR</name>
<feature type="binding site" evidence="10">
    <location>
        <position position="724"/>
    </location>
    <ligand>
        <name>ATP</name>
        <dbReference type="ChEBI" id="CHEBI:30616"/>
    </ligand>
</feature>
<dbReference type="Gene3D" id="3.30.200.20">
    <property type="entry name" value="Phosphorylase Kinase, domain 1"/>
    <property type="match status" value="1"/>
</dbReference>
<dbReference type="GO" id="GO:0030332">
    <property type="term" value="F:cyclin binding"/>
    <property type="evidence" value="ECO:0007669"/>
    <property type="project" value="TreeGrafter"/>
</dbReference>
<feature type="compositionally biased region" description="Basic and acidic residues" evidence="11">
    <location>
        <begin position="79"/>
        <end position="91"/>
    </location>
</feature>
<feature type="compositionally biased region" description="Basic and acidic residues" evidence="11">
    <location>
        <begin position="170"/>
        <end position="188"/>
    </location>
</feature>
<dbReference type="GO" id="GO:0032968">
    <property type="term" value="P:positive regulation of transcription elongation by RNA polymerase II"/>
    <property type="evidence" value="ECO:0007669"/>
    <property type="project" value="TreeGrafter"/>
</dbReference>
<dbReference type="GO" id="GO:0008353">
    <property type="term" value="F:RNA polymerase II CTD heptapeptide repeat kinase activity"/>
    <property type="evidence" value="ECO:0007669"/>
    <property type="project" value="UniProtKB-EC"/>
</dbReference>
<dbReference type="OrthoDB" id="204883at2759"/>
<feature type="compositionally biased region" description="Basic and acidic residues" evidence="11">
    <location>
        <begin position="461"/>
        <end position="483"/>
    </location>
</feature>
<feature type="compositionally biased region" description="Polar residues" evidence="11">
    <location>
        <begin position="159"/>
        <end position="169"/>
    </location>
</feature>
<feature type="compositionally biased region" description="Polar residues" evidence="11">
    <location>
        <begin position="231"/>
        <end position="245"/>
    </location>
</feature>
<reference evidence="13 14" key="1">
    <citation type="journal article" date="2018" name="Evol. Lett.">
        <title>Horizontal gene cluster transfer increased hallucinogenic mushroom diversity.</title>
        <authorList>
            <person name="Reynolds H.T."/>
            <person name="Vijayakumar V."/>
            <person name="Gluck-Thaler E."/>
            <person name="Korotkin H.B."/>
            <person name="Matheny P.B."/>
            <person name="Slot J.C."/>
        </authorList>
    </citation>
    <scope>NUCLEOTIDE SEQUENCE [LARGE SCALE GENOMIC DNA]</scope>
    <source>
        <strain evidence="13 14">2629</strain>
    </source>
</reference>
<keyword evidence="6 10" id="KW-0067">ATP-binding</keyword>
<comment type="similarity">
    <text evidence="1">Belongs to the protein kinase superfamily. CMGC Ser/Thr protein kinase family. CDC2/CDKX subfamily.</text>
</comment>
<dbReference type="FunFam" id="1.10.510.10:FF:000415">
    <property type="entry name" value="CMGC/CDK/CRK7 protein kinase, variant"/>
    <property type="match status" value="1"/>
</dbReference>
<feature type="compositionally biased region" description="Basic residues" evidence="11">
    <location>
        <begin position="327"/>
        <end position="338"/>
    </location>
</feature>
<dbReference type="Proteomes" id="UP000284842">
    <property type="component" value="Unassembled WGS sequence"/>
</dbReference>
<dbReference type="SUPFAM" id="SSF56112">
    <property type="entry name" value="Protein kinase-like (PK-like)"/>
    <property type="match status" value="1"/>
</dbReference>
<dbReference type="STRING" id="181874.A0A409Y6C3"/>
<keyword evidence="5" id="KW-0418">Kinase</keyword>
<dbReference type="GO" id="GO:0005524">
    <property type="term" value="F:ATP binding"/>
    <property type="evidence" value="ECO:0007669"/>
    <property type="project" value="UniProtKB-UniRule"/>
</dbReference>
<evidence type="ECO:0000259" key="12">
    <source>
        <dbReference type="PROSITE" id="PS50011"/>
    </source>
</evidence>
<keyword evidence="14" id="KW-1185">Reference proteome</keyword>
<evidence type="ECO:0000256" key="4">
    <source>
        <dbReference type="ARBA" id="ARBA00022741"/>
    </source>
</evidence>
<sequence>MRHKRQRINKDQEDTFMTIHEDDHRVEGYSRSQSYAVEGYRTTATSSRSYRDSSNHLHHGDGWRQADLDQGRYSYNEGYGHDEREDYDGIHTRTQGGWGHADSQYGETRNSWSQRYDQGVSVYGESSTWSGSQGSSYGNHSSTFRDQWQSRSERGHANDQWSQEASASESRGDRRRQDWRQEGRDDAVPRFQSDSGWESRRERSWGRDTTARRQERLTDTVHTAEERSWEPSASWQTSTSHQSYPQRSQNNHRSSNSRNKRQNAQSKRRERRGDDNDLNNWTRRDSANSAQSPSKPLGTSRSSRLKHPRSPSYSRSRSRSPAESYRSHRSSRGGRSRSRSSSPVPKRRRRDSSPITLRSRSPSERDPISYPDTRGRYSRSPNPAANARRSPSYGSSRSSERSASRSPVEYTRPIHRLPAMNQTPMTQATSNDSRPREDGRNGVPYNKHGKQTWNKQAAEATSRHERTDRKSNHFSRQGKEPSKTQRSMPPPPSPHHHSHDDGPSVKSPSRYHTARQMQEPPIPQKISTHLPLRSSGFKPVASGSSALKKFFPGDDDDNDHYQGFSPGAKMRDQPHNNQRPGQSGNVNSYSSNENREAYQSLHQDKSDRREVHASPPLHIPMHGEDMQLEDETSKHASVPIPPGHDDWKKSSDYESMAVETQDDSQLIITPLPPVQVQTQEHELLDVQEDSQRELYKILNQVGEGTFGKVYKARNTVSGLHVALKRIRMEAERDGFPVTAMREIKLLQSLRHKNVVQLFEMMVSKGAVYMVFEYMDHDLTGILSQTQFKFESGHLKSLCHQMLAGLSYLHHKGVIHRDIKGSNILINNRGELKLADFGLARFYQKRRRADYTNRVITLWYRPPELLFGATVYGPEVDMWSAGCIMLELFTKKPIFQGNDEIHQLEVIFSILGTPTIERWPDVVHLPWFELVRPRHPLPNKFRQGFQGWMSSEALDLAERLLTYDPSQRITAMDAMSHPYFTREEPSAILPEGLSTLEGEWHELETKKERARKKERKEVT</sequence>
<feature type="compositionally biased region" description="Polar residues" evidence="11">
    <location>
        <begin position="420"/>
        <end position="432"/>
    </location>
</feature>
<feature type="compositionally biased region" description="Basic and acidic residues" evidence="11">
    <location>
        <begin position="197"/>
        <end position="229"/>
    </location>
</feature>
<dbReference type="FunCoup" id="A0A409Y6C3">
    <property type="interactions" value="129"/>
</dbReference>
<dbReference type="InterPro" id="IPR011009">
    <property type="entry name" value="Kinase-like_dom_sf"/>
</dbReference>
<comment type="catalytic activity">
    <reaction evidence="8">
        <text>L-seryl-[protein] + ATP = O-phospho-L-seryl-[protein] + ADP + H(+)</text>
        <dbReference type="Rhea" id="RHEA:17989"/>
        <dbReference type="Rhea" id="RHEA-COMP:9863"/>
        <dbReference type="Rhea" id="RHEA-COMP:11604"/>
        <dbReference type="ChEBI" id="CHEBI:15378"/>
        <dbReference type="ChEBI" id="CHEBI:29999"/>
        <dbReference type="ChEBI" id="CHEBI:30616"/>
        <dbReference type="ChEBI" id="CHEBI:83421"/>
        <dbReference type="ChEBI" id="CHEBI:456216"/>
        <dbReference type="EC" id="2.7.11.22"/>
    </reaction>
</comment>
<feature type="compositionally biased region" description="Polar residues" evidence="11">
    <location>
        <begin position="139"/>
        <end position="150"/>
    </location>
</feature>
<keyword evidence="2" id="KW-0723">Serine/threonine-protein kinase</keyword>
<feature type="compositionally biased region" description="Low complexity" evidence="11">
    <location>
        <begin position="246"/>
        <end position="257"/>
    </location>
</feature>
<evidence type="ECO:0000256" key="11">
    <source>
        <dbReference type="SAM" id="MobiDB-lite"/>
    </source>
</evidence>
<evidence type="ECO:0000256" key="8">
    <source>
        <dbReference type="ARBA" id="ARBA00048367"/>
    </source>
</evidence>
<dbReference type="GO" id="GO:0008024">
    <property type="term" value="C:cyclin/CDK positive transcription elongation factor complex"/>
    <property type="evidence" value="ECO:0007669"/>
    <property type="project" value="TreeGrafter"/>
</dbReference>
<dbReference type="FunFam" id="3.30.200.20:FF:000375">
    <property type="entry name" value="Cell division related protein kinase 2"/>
    <property type="match status" value="1"/>
</dbReference>
<organism evidence="13 14">
    <name type="scientific">Panaeolus cyanescens</name>
    <dbReference type="NCBI Taxonomy" id="181874"/>
    <lineage>
        <taxon>Eukaryota</taxon>
        <taxon>Fungi</taxon>
        <taxon>Dikarya</taxon>
        <taxon>Basidiomycota</taxon>
        <taxon>Agaricomycotina</taxon>
        <taxon>Agaricomycetes</taxon>
        <taxon>Agaricomycetidae</taxon>
        <taxon>Agaricales</taxon>
        <taxon>Agaricineae</taxon>
        <taxon>Galeropsidaceae</taxon>
        <taxon>Panaeolus</taxon>
    </lineage>
</organism>
<comment type="catalytic activity">
    <reaction evidence="9">
        <text>[DNA-directed RNA polymerase] + ATP = phospho-[DNA-directed RNA polymerase] + ADP + H(+)</text>
        <dbReference type="Rhea" id="RHEA:10216"/>
        <dbReference type="Rhea" id="RHEA-COMP:11321"/>
        <dbReference type="Rhea" id="RHEA-COMP:11322"/>
        <dbReference type="ChEBI" id="CHEBI:15378"/>
        <dbReference type="ChEBI" id="CHEBI:30616"/>
        <dbReference type="ChEBI" id="CHEBI:43176"/>
        <dbReference type="ChEBI" id="CHEBI:68546"/>
        <dbReference type="ChEBI" id="CHEBI:456216"/>
        <dbReference type="EC" id="2.7.11.23"/>
    </reaction>
</comment>
<feature type="compositionally biased region" description="Polar residues" evidence="11">
    <location>
        <begin position="575"/>
        <end position="592"/>
    </location>
</feature>
<comment type="catalytic activity">
    <reaction evidence="7">
        <text>L-threonyl-[protein] + ATP = O-phospho-L-threonyl-[protein] + ADP + H(+)</text>
        <dbReference type="Rhea" id="RHEA:46608"/>
        <dbReference type="Rhea" id="RHEA-COMP:11060"/>
        <dbReference type="Rhea" id="RHEA-COMP:11605"/>
        <dbReference type="ChEBI" id="CHEBI:15378"/>
        <dbReference type="ChEBI" id="CHEBI:30013"/>
        <dbReference type="ChEBI" id="CHEBI:30616"/>
        <dbReference type="ChEBI" id="CHEBI:61977"/>
        <dbReference type="ChEBI" id="CHEBI:456216"/>
        <dbReference type="EC" id="2.7.11.22"/>
    </reaction>
</comment>
<dbReference type="PANTHER" id="PTHR24056:SF546">
    <property type="entry name" value="CYCLIN-DEPENDENT KINASE 12"/>
    <property type="match status" value="1"/>
</dbReference>
<feature type="compositionally biased region" description="Basic and acidic residues" evidence="11">
    <location>
        <begin position="49"/>
        <end position="64"/>
    </location>
</feature>
<dbReference type="GO" id="GO:0004693">
    <property type="term" value="F:cyclin-dependent protein serine/threonine kinase activity"/>
    <property type="evidence" value="ECO:0007669"/>
    <property type="project" value="UniProtKB-EC"/>
</dbReference>
<feature type="region of interest" description="Disordered" evidence="11">
    <location>
        <begin position="77"/>
        <end position="622"/>
    </location>
</feature>
<proteinExistence type="inferred from homology"/>
<dbReference type="Pfam" id="PF00069">
    <property type="entry name" value="Pkinase"/>
    <property type="match status" value="1"/>
</dbReference>
<dbReference type="PANTHER" id="PTHR24056">
    <property type="entry name" value="CELL DIVISION PROTEIN KINASE"/>
    <property type="match status" value="1"/>
</dbReference>
<evidence type="ECO:0000313" key="13">
    <source>
        <dbReference type="EMBL" id="PPQ98560.1"/>
    </source>
</evidence>
<dbReference type="InterPro" id="IPR008271">
    <property type="entry name" value="Ser/Thr_kinase_AS"/>
</dbReference>
<dbReference type="EMBL" id="NHTK01001382">
    <property type="protein sequence ID" value="PPQ98560.1"/>
    <property type="molecule type" value="Genomic_DNA"/>
</dbReference>
<evidence type="ECO:0000256" key="10">
    <source>
        <dbReference type="PROSITE-ProRule" id="PRU10141"/>
    </source>
</evidence>
<protein>
    <recommendedName>
        <fullName evidence="12">Protein kinase domain-containing protein</fullName>
    </recommendedName>
</protein>
<dbReference type="PROSITE" id="PS00108">
    <property type="entry name" value="PROTEIN_KINASE_ST"/>
    <property type="match status" value="1"/>
</dbReference>
<evidence type="ECO:0000256" key="6">
    <source>
        <dbReference type="ARBA" id="ARBA00022840"/>
    </source>
</evidence>
<evidence type="ECO:0000256" key="2">
    <source>
        <dbReference type="ARBA" id="ARBA00022527"/>
    </source>
</evidence>